<keyword evidence="3 4" id="KW-0067">ATP-binding</keyword>
<evidence type="ECO:0000259" key="5">
    <source>
        <dbReference type="PROSITE" id="PS50975"/>
    </source>
</evidence>
<dbReference type="GO" id="GO:0005524">
    <property type="term" value="F:ATP binding"/>
    <property type="evidence" value="ECO:0007669"/>
    <property type="project" value="UniProtKB-UniRule"/>
</dbReference>
<dbReference type="EC" id="6.4.1.2" evidence="7"/>
<evidence type="ECO:0000256" key="3">
    <source>
        <dbReference type="ARBA" id="ARBA00022840"/>
    </source>
</evidence>
<evidence type="ECO:0000256" key="4">
    <source>
        <dbReference type="PROSITE-ProRule" id="PRU00409"/>
    </source>
</evidence>
<dbReference type="InterPro" id="IPR011761">
    <property type="entry name" value="ATP-grasp"/>
</dbReference>
<feature type="non-terminal residue" evidence="7">
    <location>
        <position position="1"/>
    </location>
</feature>
<dbReference type="PROSITE" id="PS50975">
    <property type="entry name" value="ATP_GRASP"/>
    <property type="match status" value="1"/>
</dbReference>
<dbReference type="Pfam" id="PF02786">
    <property type="entry name" value="CPSase_L_D2"/>
    <property type="match status" value="1"/>
</dbReference>
<evidence type="ECO:0000259" key="6">
    <source>
        <dbReference type="PROSITE" id="PS50979"/>
    </source>
</evidence>
<gene>
    <name evidence="7" type="ORF">D6J04_14975</name>
</gene>
<dbReference type="Proteomes" id="UP000270757">
    <property type="component" value="Unassembled WGS sequence"/>
</dbReference>
<dbReference type="SUPFAM" id="SSF56059">
    <property type="entry name" value="Glutathione synthetase ATP-binding domain-like"/>
    <property type="match status" value="1"/>
</dbReference>
<protein>
    <submittedName>
        <fullName evidence="7">Acetyl-CoA carboxylase biotin carboxylase subunit</fullName>
        <ecNumber evidence="7">6.4.1.2</ecNumber>
    </submittedName>
</protein>
<feature type="non-terminal residue" evidence="7">
    <location>
        <position position="144"/>
    </location>
</feature>
<dbReference type="AlphaFoldDB" id="A0A3A5KVB2"/>
<dbReference type="GO" id="GO:0046872">
    <property type="term" value="F:metal ion binding"/>
    <property type="evidence" value="ECO:0007669"/>
    <property type="project" value="InterPro"/>
</dbReference>
<sequence>LAERDCSLQRRHQKVIEEAPAPFIDEEARKKIGKACTDACKRIGYRGAGTFEFLYEDGEFFFIEMNTRVQVEHPVTELITGVDIVQEQLRIASGLPLQYKQKDIKIEGHAFECRINAEDPYNFIPSPGPIESCHLPGGFGIRVD</sequence>
<reference evidence="7 8" key="1">
    <citation type="submission" date="2018-09" db="EMBL/GenBank/DDBJ databases">
        <title>Draft genome sequences of Legionella taurinensis isolated from water samples.</title>
        <authorList>
            <person name="Chakeri A."/>
            <person name="Allerberger F."/>
            <person name="Kundi M."/>
            <person name="Ruppitsch W."/>
            <person name="Schmid D."/>
        </authorList>
    </citation>
    <scope>NUCLEOTIDE SEQUENCE [LARGE SCALE GENOMIC DNA]</scope>
    <source>
        <strain evidence="7 8">4570-18-6</strain>
    </source>
</reference>
<proteinExistence type="predicted"/>
<dbReference type="InterPro" id="IPR011764">
    <property type="entry name" value="Biotin_carboxylation_dom"/>
</dbReference>
<accession>A0A3A5KVB2</accession>
<dbReference type="PROSITE" id="PS00867">
    <property type="entry name" value="CPSASE_2"/>
    <property type="match status" value="1"/>
</dbReference>
<organism evidence="7 8">
    <name type="scientific">Legionella taurinensis</name>
    <dbReference type="NCBI Taxonomy" id="70611"/>
    <lineage>
        <taxon>Bacteria</taxon>
        <taxon>Pseudomonadati</taxon>
        <taxon>Pseudomonadota</taxon>
        <taxon>Gammaproteobacteria</taxon>
        <taxon>Legionellales</taxon>
        <taxon>Legionellaceae</taxon>
        <taxon>Legionella</taxon>
    </lineage>
</organism>
<feature type="domain" description="Biotin carboxylation" evidence="6">
    <location>
        <begin position="1"/>
        <end position="144"/>
    </location>
</feature>
<dbReference type="PROSITE" id="PS50979">
    <property type="entry name" value="BC"/>
    <property type="match status" value="1"/>
</dbReference>
<name>A0A3A5KVB2_9GAMM</name>
<keyword evidence="2 4" id="KW-0547">Nucleotide-binding</keyword>
<keyword evidence="1 7" id="KW-0436">Ligase</keyword>
<dbReference type="PANTHER" id="PTHR48095">
    <property type="entry name" value="PYRUVATE CARBOXYLASE SUBUNIT A"/>
    <property type="match status" value="1"/>
</dbReference>
<dbReference type="Gene3D" id="3.30.470.20">
    <property type="entry name" value="ATP-grasp fold, B domain"/>
    <property type="match status" value="1"/>
</dbReference>
<evidence type="ECO:0000313" key="8">
    <source>
        <dbReference type="Proteomes" id="UP000270757"/>
    </source>
</evidence>
<dbReference type="InterPro" id="IPR051602">
    <property type="entry name" value="ACC_Biotin_Carboxylase"/>
</dbReference>
<evidence type="ECO:0000256" key="2">
    <source>
        <dbReference type="ARBA" id="ARBA00022741"/>
    </source>
</evidence>
<evidence type="ECO:0000313" key="7">
    <source>
        <dbReference type="EMBL" id="RJT40537.1"/>
    </source>
</evidence>
<dbReference type="GO" id="GO:0003989">
    <property type="term" value="F:acetyl-CoA carboxylase activity"/>
    <property type="evidence" value="ECO:0007669"/>
    <property type="project" value="UniProtKB-EC"/>
</dbReference>
<evidence type="ECO:0000256" key="1">
    <source>
        <dbReference type="ARBA" id="ARBA00022598"/>
    </source>
</evidence>
<dbReference type="PANTHER" id="PTHR48095:SF2">
    <property type="entry name" value="BIOTIN CARBOXYLASE, CHLOROPLASTIC"/>
    <property type="match status" value="1"/>
</dbReference>
<dbReference type="EMBL" id="QZWB01000089">
    <property type="protein sequence ID" value="RJT40537.1"/>
    <property type="molecule type" value="Genomic_DNA"/>
</dbReference>
<dbReference type="InterPro" id="IPR005479">
    <property type="entry name" value="CPAse_ATP-bd"/>
</dbReference>
<feature type="domain" description="ATP-grasp" evidence="5">
    <location>
        <begin position="24"/>
        <end position="93"/>
    </location>
</feature>
<comment type="caution">
    <text evidence="7">The sequence shown here is derived from an EMBL/GenBank/DDBJ whole genome shotgun (WGS) entry which is preliminary data.</text>
</comment>